<dbReference type="Pfam" id="PF01185">
    <property type="entry name" value="Hydrophobin"/>
    <property type="match status" value="1"/>
</dbReference>
<dbReference type="SMART" id="SM00075">
    <property type="entry name" value="HYDRO"/>
    <property type="match status" value="1"/>
</dbReference>
<evidence type="ECO:0000256" key="4">
    <source>
        <dbReference type="ARBA" id="ARBA00022525"/>
    </source>
</evidence>
<feature type="chain" id="PRO_5021509151" description="Hydrophobin" evidence="6">
    <location>
        <begin position="20"/>
        <end position="122"/>
    </location>
</feature>
<evidence type="ECO:0000256" key="2">
    <source>
        <dbReference type="ARBA" id="ARBA00010446"/>
    </source>
</evidence>
<dbReference type="Proteomes" id="UP000298030">
    <property type="component" value="Unassembled WGS sequence"/>
</dbReference>
<accession>A0A4Y7SXB5</accession>
<comment type="similarity">
    <text evidence="2 6">Belongs to the fungal hydrophobin family.</text>
</comment>
<sequence length="122" mass="12518">MQFKIATLVAVIAALGASAKPSHHSRALESRDYQCEEGKPACCSLIAMDNNTLLGPILNAVGGVAEDLLALLGKTGLIGHGCTPINALGLTQNGGCANQPVCCTDKEYKGLIVAACSPIKIL</sequence>
<keyword evidence="4 6" id="KW-0964">Secreted</keyword>
<evidence type="ECO:0000313" key="7">
    <source>
        <dbReference type="EMBL" id="TEB26482.1"/>
    </source>
</evidence>
<proteinExistence type="inferred from homology"/>
<protein>
    <recommendedName>
        <fullName evidence="6">Hydrophobin</fullName>
    </recommendedName>
</protein>
<evidence type="ECO:0000313" key="8">
    <source>
        <dbReference type="Proteomes" id="UP000298030"/>
    </source>
</evidence>
<evidence type="ECO:0000256" key="1">
    <source>
        <dbReference type="ARBA" id="ARBA00004191"/>
    </source>
</evidence>
<dbReference type="STRING" id="71717.A0A4Y7SXB5"/>
<dbReference type="InterPro" id="IPR001338">
    <property type="entry name" value="Class_I_Hydrophobin"/>
</dbReference>
<organism evidence="7 8">
    <name type="scientific">Coprinellus micaceus</name>
    <name type="common">Glistening ink-cap mushroom</name>
    <name type="synonym">Coprinus micaceus</name>
    <dbReference type="NCBI Taxonomy" id="71717"/>
    <lineage>
        <taxon>Eukaryota</taxon>
        <taxon>Fungi</taxon>
        <taxon>Dikarya</taxon>
        <taxon>Basidiomycota</taxon>
        <taxon>Agaricomycotina</taxon>
        <taxon>Agaricomycetes</taxon>
        <taxon>Agaricomycetidae</taxon>
        <taxon>Agaricales</taxon>
        <taxon>Agaricineae</taxon>
        <taxon>Psathyrellaceae</taxon>
        <taxon>Coprinellus</taxon>
    </lineage>
</organism>
<comment type="subcellular location">
    <subcellularLocation>
        <location evidence="1 6">Secreted</location>
        <location evidence="1 6">Cell wall</location>
    </subcellularLocation>
</comment>
<comment type="caution">
    <text evidence="7">The sequence shown here is derived from an EMBL/GenBank/DDBJ whole genome shotgun (WGS) entry which is preliminary data.</text>
</comment>
<gene>
    <name evidence="7" type="ORF">FA13DRAFT_1737413</name>
</gene>
<keyword evidence="8" id="KW-1185">Reference proteome</keyword>
<keyword evidence="3 6" id="KW-0134">Cell wall</keyword>
<name>A0A4Y7SXB5_COPMI</name>
<dbReference type="AlphaFoldDB" id="A0A4Y7SXB5"/>
<dbReference type="CDD" id="cd23507">
    <property type="entry name" value="hydrophobin_I"/>
    <property type="match status" value="1"/>
</dbReference>
<dbReference type="GO" id="GO:0009277">
    <property type="term" value="C:fungal-type cell wall"/>
    <property type="evidence" value="ECO:0007669"/>
    <property type="project" value="InterPro"/>
</dbReference>
<reference evidence="7 8" key="1">
    <citation type="journal article" date="2019" name="Nat. Ecol. Evol.">
        <title>Megaphylogeny resolves global patterns of mushroom evolution.</title>
        <authorList>
            <person name="Varga T."/>
            <person name="Krizsan K."/>
            <person name="Foldi C."/>
            <person name="Dima B."/>
            <person name="Sanchez-Garcia M."/>
            <person name="Sanchez-Ramirez S."/>
            <person name="Szollosi G.J."/>
            <person name="Szarkandi J.G."/>
            <person name="Papp V."/>
            <person name="Albert L."/>
            <person name="Andreopoulos W."/>
            <person name="Angelini C."/>
            <person name="Antonin V."/>
            <person name="Barry K.W."/>
            <person name="Bougher N.L."/>
            <person name="Buchanan P."/>
            <person name="Buyck B."/>
            <person name="Bense V."/>
            <person name="Catcheside P."/>
            <person name="Chovatia M."/>
            <person name="Cooper J."/>
            <person name="Damon W."/>
            <person name="Desjardin D."/>
            <person name="Finy P."/>
            <person name="Geml J."/>
            <person name="Haridas S."/>
            <person name="Hughes K."/>
            <person name="Justo A."/>
            <person name="Karasinski D."/>
            <person name="Kautmanova I."/>
            <person name="Kiss B."/>
            <person name="Kocsube S."/>
            <person name="Kotiranta H."/>
            <person name="LaButti K.M."/>
            <person name="Lechner B.E."/>
            <person name="Liimatainen K."/>
            <person name="Lipzen A."/>
            <person name="Lukacs Z."/>
            <person name="Mihaltcheva S."/>
            <person name="Morgado L.N."/>
            <person name="Niskanen T."/>
            <person name="Noordeloos M.E."/>
            <person name="Ohm R.A."/>
            <person name="Ortiz-Santana B."/>
            <person name="Ovrebo C."/>
            <person name="Racz N."/>
            <person name="Riley R."/>
            <person name="Savchenko A."/>
            <person name="Shiryaev A."/>
            <person name="Soop K."/>
            <person name="Spirin V."/>
            <person name="Szebenyi C."/>
            <person name="Tomsovsky M."/>
            <person name="Tulloss R.E."/>
            <person name="Uehling J."/>
            <person name="Grigoriev I.V."/>
            <person name="Vagvolgyi C."/>
            <person name="Papp T."/>
            <person name="Martin F.M."/>
            <person name="Miettinen O."/>
            <person name="Hibbett D.S."/>
            <person name="Nagy L.G."/>
        </authorList>
    </citation>
    <scope>NUCLEOTIDE SEQUENCE [LARGE SCALE GENOMIC DNA]</scope>
    <source>
        <strain evidence="7 8">FP101781</strain>
    </source>
</reference>
<dbReference type="EMBL" id="QPFP01000048">
    <property type="protein sequence ID" value="TEB26482.1"/>
    <property type="molecule type" value="Genomic_DNA"/>
</dbReference>
<dbReference type="OrthoDB" id="2976169at2759"/>
<keyword evidence="6" id="KW-0732">Signal</keyword>
<dbReference type="GO" id="GO:0005199">
    <property type="term" value="F:structural constituent of cell wall"/>
    <property type="evidence" value="ECO:0007669"/>
    <property type="project" value="InterPro"/>
</dbReference>
<feature type="signal peptide" evidence="6">
    <location>
        <begin position="1"/>
        <end position="19"/>
    </location>
</feature>
<evidence type="ECO:0000256" key="5">
    <source>
        <dbReference type="ARBA" id="ARBA00023157"/>
    </source>
</evidence>
<evidence type="ECO:0000256" key="3">
    <source>
        <dbReference type="ARBA" id="ARBA00022512"/>
    </source>
</evidence>
<keyword evidence="5 6" id="KW-1015">Disulfide bond</keyword>
<evidence type="ECO:0000256" key="6">
    <source>
        <dbReference type="RuleBase" id="RU365009"/>
    </source>
</evidence>